<gene>
    <name evidence="1" type="ORF">SAMN04487958_10910</name>
</gene>
<keyword evidence="2" id="KW-1185">Reference proteome</keyword>
<dbReference type="AlphaFoldDB" id="A0A1H9VDQ1"/>
<organism evidence="1 2">
    <name type="scientific">Vreelandella subterranea</name>
    <dbReference type="NCBI Taxonomy" id="416874"/>
    <lineage>
        <taxon>Bacteria</taxon>
        <taxon>Pseudomonadati</taxon>
        <taxon>Pseudomonadota</taxon>
        <taxon>Gammaproteobacteria</taxon>
        <taxon>Oceanospirillales</taxon>
        <taxon>Halomonadaceae</taxon>
        <taxon>Vreelandella</taxon>
    </lineage>
</organism>
<sequence length="161" mass="18676">MTNNDIFRRIRYTFDLKDSTIVDIFALAEVSVTREQVAAWLKKDEDDAFVTMKNKELAAFLNGFISFKRGKREGPQPEPEAQLNNNMVFQKLRIALNMKADDVLEVFELVGLPLSHHELSAFFRKPSHKNYRECKDQMLRNFLLGIQRQLRPSSEDASPEV</sequence>
<accession>A0A1H9VDQ1</accession>
<reference evidence="2" key="1">
    <citation type="submission" date="2016-10" db="EMBL/GenBank/DDBJ databases">
        <authorList>
            <person name="Varghese N."/>
            <person name="Submissions S."/>
        </authorList>
    </citation>
    <scope>NUCLEOTIDE SEQUENCE [LARGE SCALE GENOMIC DNA]</scope>
    <source>
        <strain evidence="2">CGMCC 1.6495</strain>
    </source>
</reference>
<proteinExistence type="predicted"/>
<evidence type="ECO:0000313" key="1">
    <source>
        <dbReference type="EMBL" id="SES19423.1"/>
    </source>
</evidence>
<dbReference type="STRING" id="416874.SAMN04487958_10910"/>
<name>A0A1H9VDQ1_9GAMM</name>
<dbReference type="Proteomes" id="UP000198505">
    <property type="component" value="Unassembled WGS sequence"/>
</dbReference>
<dbReference type="PANTHER" id="PTHR37805:SF1">
    <property type="entry name" value="CYTOPLASMIC PROTEIN"/>
    <property type="match status" value="1"/>
</dbReference>
<protein>
    <submittedName>
        <fullName evidence="1">Uncharacterized conserved protein YehS, DUF1456 family</fullName>
    </submittedName>
</protein>
<dbReference type="RefSeq" id="WP_092828664.1">
    <property type="nucleotide sequence ID" value="NZ_FOGS01000009.1"/>
</dbReference>
<dbReference type="PANTHER" id="PTHR37805">
    <property type="entry name" value="CYTOPLASMIC PROTEIN-RELATED"/>
    <property type="match status" value="1"/>
</dbReference>
<dbReference type="EMBL" id="FOGS01000009">
    <property type="protein sequence ID" value="SES19423.1"/>
    <property type="molecule type" value="Genomic_DNA"/>
</dbReference>
<evidence type="ECO:0000313" key="2">
    <source>
        <dbReference type="Proteomes" id="UP000198505"/>
    </source>
</evidence>
<dbReference type="Pfam" id="PF07308">
    <property type="entry name" value="DUF1456"/>
    <property type="match status" value="2"/>
</dbReference>
<dbReference type="InterPro" id="IPR009921">
    <property type="entry name" value="YehS-like"/>
</dbReference>